<dbReference type="Gene3D" id="3.40.630.30">
    <property type="match status" value="1"/>
</dbReference>
<dbReference type="OrthoDB" id="1178186at2"/>
<dbReference type="CDD" id="cd04301">
    <property type="entry name" value="NAT_SF"/>
    <property type="match status" value="1"/>
</dbReference>
<sequence>MRIEGLEIRSISAADTYPLRHLVLWPAKPYHYVQLEDDATGKHFGGFVKNELVAVISLFVEGPEARFREFATHPSFRKQGIGSRLLLHILAVAQEVGAHSL</sequence>
<dbReference type="InterPro" id="IPR016181">
    <property type="entry name" value="Acyl_CoA_acyltransferase"/>
</dbReference>
<dbReference type="Proteomes" id="UP000297739">
    <property type="component" value="Unassembled WGS sequence"/>
</dbReference>
<evidence type="ECO:0000259" key="1">
    <source>
        <dbReference type="PROSITE" id="PS51186"/>
    </source>
</evidence>
<dbReference type="AlphaFoldDB" id="A0A4Z0PR61"/>
<reference evidence="2 3" key="1">
    <citation type="submission" date="2019-04" db="EMBL/GenBank/DDBJ databases">
        <authorList>
            <person name="Feng G."/>
            <person name="Zhang J."/>
            <person name="Zhu H."/>
        </authorList>
    </citation>
    <scope>NUCLEOTIDE SEQUENCE [LARGE SCALE GENOMIC DNA]</scope>
    <source>
        <strain evidence="2 3">JCM 17223</strain>
    </source>
</reference>
<gene>
    <name evidence="2" type="ORF">E5J99_01520</name>
</gene>
<dbReference type="Pfam" id="PF00583">
    <property type="entry name" value="Acetyltransf_1"/>
    <property type="match status" value="1"/>
</dbReference>
<evidence type="ECO:0000313" key="3">
    <source>
        <dbReference type="Proteomes" id="UP000297739"/>
    </source>
</evidence>
<dbReference type="EMBL" id="SRLD01000002">
    <property type="protein sequence ID" value="TGE19806.1"/>
    <property type="molecule type" value="Genomic_DNA"/>
</dbReference>
<evidence type="ECO:0000313" key="2">
    <source>
        <dbReference type="EMBL" id="TGE19806.1"/>
    </source>
</evidence>
<dbReference type="SUPFAM" id="SSF55729">
    <property type="entry name" value="Acyl-CoA N-acyltransferases (Nat)"/>
    <property type="match status" value="1"/>
</dbReference>
<dbReference type="GO" id="GO:0016747">
    <property type="term" value="F:acyltransferase activity, transferring groups other than amino-acyl groups"/>
    <property type="evidence" value="ECO:0007669"/>
    <property type="project" value="InterPro"/>
</dbReference>
<keyword evidence="3" id="KW-1185">Reference proteome</keyword>
<protein>
    <submittedName>
        <fullName evidence="2">GNAT family N-acetyltransferase</fullName>
    </submittedName>
</protein>
<dbReference type="PROSITE" id="PS51186">
    <property type="entry name" value="GNAT"/>
    <property type="match status" value="1"/>
</dbReference>
<accession>A0A4Z0PR61</accession>
<dbReference type="InterPro" id="IPR000182">
    <property type="entry name" value="GNAT_dom"/>
</dbReference>
<feature type="domain" description="N-acetyltransferase" evidence="1">
    <location>
        <begin position="6"/>
        <end position="101"/>
    </location>
</feature>
<keyword evidence="2" id="KW-0808">Transferase</keyword>
<proteinExistence type="predicted"/>
<organism evidence="2 3">
    <name type="scientific">Hymenobacter elongatus</name>
    <dbReference type="NCBI Taxonomy" id="877208"/>
    <lineage>
        <taxon>Bacteria</taxon>
        <taxon>Pseudomonadati</taxon>
        <taxon>Bacteroidota</taxon>
        <taxon>Cytophagia</taxon>
        <taxon>Cytophagales</taxon>
        <taxon>Hymenobacteraceae</taxon>
        <taxon>Hymenobacter</taxon>
    </lineage>
</organism>
<dbReference type="RefSeq" id="WP_135495954.1">
    <property type="nucleotide sequence ID" value="NZ_SRLD01000002.1"/>
</dbReference>
<name>A0A4Z0PR61_9BACT</name>
<comment type="caution">
    <text evidence="2">The sequence shown here is derived from an EMBL/GenBank/DDBJ whole genome shotgun (WGS) entry which is preliminary data.</text>
</comment>